<keyword evidence="2" id="KW-1185">Reference proteome</keyword>
<proteinExistence type="predicted"/>
<name>A0A4S3J3A7_9EURO</name>
<dbReference type="AlphaFoldDB" id="A0A4S3J3A7"/>
<protein>
    <submittedName>
        <fullName evidence="1">Uncharacterized protein</fullName>
    </submittedName>
</protein>
<organism evidence="1 2">
    <name type="scientific">Aspergillus tanneri</name>
    <dbReference type="NCBI Taxonomy" id="1220188"/>
    <lineage>
        <taxon>Eukaryota</taxon>
        <taxon>Fungi</taxon>
        <taxon>Dikarya</taxon>
        <taxon>Ascomycota</taxon>
        <taxon>Pezizomycotina</taxon>
        <taxon>Eurotiomycetes</taxon>
        <taxon>Eurotiomycetidae</taxon>
        <taxon>Eurotiales</taxon>
        <taxon>Aspergillaceae</taxon>
        <taxon>Aspergillus</taxon>
        <taxon>Aspergillus subgen. Circumdati</taxon>
    </lineage>
</organism>
<dbReference type="VEuPathDB" id="FungiDB:EYZ11_011489"/>
<reference evidence="1 2" key="1">
    <citation type="submission" date="2019-03" db="EMBL/GenBank/DDBJ databases">
        <title>The genome sequence of a newly discovered highly antifungal drug resistant Aspergillus species, Aspergillus tanneri NIH 1004.</title>
        <authorList>
            <person name="Mounaud S."/>
            <person name="Singh I."/>
            <person name="Joardar V."/>
            <person name="Pakala S."/>
            <person name="Pakala S."/>
            <person name="Venepally P."/>
            <person name="Hoover J."/>
            <person name="Nierman W."/>
            <person name="Chung J."/>
            <person name="Losada L."/>
        </authorList>
    </citation>
    <scope>NUCLEOTIDE SEQUENCE [LARGE SCALE GENOMIC DNA]</scope>
    <source>
        <strain evidence="1 2">NIH1004</strain>
    </source>
</reference>
<comment type="caution">
    <text evidence="1">The sequence shown here is derived from an EMBL/GenBank/DDBJ whole genome shotgun (WGS) entry which is preliminary data.</text>
</comment>
<sequence>MAQSLNSYNPIPMFSELKYLKKQVTDHPTCRTATSFILSSAPQRGYDSSKCEELAVNESSVQVIRR</sequence>
<dbReference type="EMBL" id="SOSA01000717">
    <property type="protein sequence ID" value="THC89062.1"/>
    <property type="molecule type" value="Genomic_DNA"/>
</dbReference>
<evidence type="ECO:0000313" key="2">
    <source>
        <dbReference type="Proteomes" id="UP000308092"/>
    </source>
</evidence>
<accession>A0A4S3J3A7</accession>
<gene>
    <name evidence="1" type="ORF">EYZ11_011489</name>
</gene>
<evidence type="ECO:0000313" key="1">
    <source>
        <dbReference type="EMBL" id="THC89062.1"/>
    </source>
</evidence>
<dbReference type="Proteomes" id="UP000308092">
    <property type="component" value="Unassembled WGS sequence"/>
</dbReference>